<feature type="non-terminal residue" evidence="2">
    <location>
        <position position="1"/>
    </location>
</feature>
<gene>
    <name evidence="2" type="ORF">K458DRAFT_346592</name>
</gene>
<feature type="compositionally biased region" description="Low complexity" evidence="1">
    <location>
        <begin position="77"/>
        <end position="86"/>
    </location>
</feature>
<reference evidence="2" key="1">
    <citation type="journal article" date="2020" name="Stud. Mycol.">
        <title>101 Dothideomycetes genomes: a test case for predicting lifestyles and emergence of pathogens.</title>
        <authorList>
            <person name="Haridas S."/>
            <person name="Albert R."/>
            <person name="Binder M."/>
            <person name="Bloem J."/>
            <person name="Labutti K."/>
            <person name="Salamov A."/>
            <person name="Andreopoulos B."/>
            <person name="Baker S."/>
            <person name="Barry K."/>
            <person name="Bills G."/>
            <person name="Bluhm B."/>
            <person name="Cannon C."/>
            <person name="Castanera R."/>
            <person name="Culley D."/>
            <person name="Daum C."/>
            <person name="Ezra D."/>
            <person name="Gonzalez J."/>
            <person name="Henrissat B."/>
            <person name="Kuo A."/>
            <person name="Liang C."/>
            <person name="Lipzen A."/>
            <person name="Lutzoni F."/>
            <person name="Magnuson J."/>
            <person name="Mondo S."/>
            <person name="Nolan M."/>
            <person name="Ohm R."/>
            <person name="Pangilinan J."/>
            <person name="Park H.-J."/>
            <person name="Ramirez L."/>
            <person name="Alfaro M."/>
            <person name="Sun H."/>
            <person name="Tritt A."/>
            <person name="Yoshinaga Y."/>
            <person name="Zwiers L.-H."/>
            <person name="Turgeon B."/>
            <person name="Goodwin S."/>
            <person name="Spatafora J."/>
            <person name="Crous P."/>
            <person name="Grigoriev I."/>
        </authorList>
    </citation>
    <scope>NUCLEOTIDE SEQUENCE</scope>
    <source>
        <strain evidence="2">CBS 122367</strain>
    </source>
</reference>
<sequence length="135" mass="14615">QNSYRHRCTARRRVAHRRETTAHSAQPGYTSAAPTQPSPLAQTRPRTASDTSTSSSTTSDASHASHPSQDGIAWDYPLQRQQSFSRPRPPRATEDGVTEPRKAVTSVYVDQAGRTSSAEGSRSPSSLYSWSNGGA</sequence>
<feature type="compositionally biased region" description="Low complexity" evidence="1">
    <location>
        <begin position="43"/>
        <end position="68"/>
    </location>
</feature>
<accession>A0A6G1INQ4</accession>
<organism evidence="2 3">
    <name type="scientific">Lentithecium fluviatile CBS 122367</name>
    <dbReference type="NCBI Taxonomy" id="1168545"/>
    <lineage>
        <taxon>Eukaryota</taxon>
        <taxon>Fungi</taxon>
        <taxon>Dikarya</taxon>
        <taxon>Ascomycota</taxon>
        <taxon>Pezizomycotina</taxon>
        <taxon>Dothideomycetes</taxon>
        <taxon>Pleosporomycetidae</taxon>
        <taxon>Pleosporales</taxon>
        <taxon>Massarineae</taxon>
        <taxon>Lentitheciaceae</taxon>
        <taxon>Lentithecium</taxon>
    </lineage>
</organism>
<evidence type="ECO:0000313" key="3">
    <source>
        <dbReference type="Proteomes" id="UP000799291"/>
    </source>
</evidence>
<feature type="compositionally biased region" description="Basic and acidic residues" evidence="1">
    <location>
        <begin position="91"/>
        <end position="102"/>
    </location>
</feature>
<dbReference type="Proteomes" id="UP000799291">
    <property type="component" value="Unassembled WGS sequence"/>
</dbReference>
<feature type="non-terminal residue" evidence="2">
    <location>
        <position position="135"/>
    </location>
</feature>
<dbReference type="EMBL" id="MU005602">
    <property type="protein sequence ID" value="KAF2679620.1"/>
    <property type="molecule type" value="Genomic_DNA"/>
</dbReference>
<evidence type="ECO:0000256" key="1">
    <source>
        <dbReference type="SAM" id="MobiDB-lite"/>
    </source>
</evidence>
<name>A0A6G1INQ4_9PLEO</name>
<dbReference type="AlphaFoldDB" id="A0A6G1INQ4"/>
<keyword evidence="3" id="KW-1185">Reference proteome</keyword>
<feature type="compositionally biased region" description="Polar residues" evidence="1">
    <location>
        <begin position="27"/>
        <end position="41"/>
    </location>
</feature>
<feature type="compositionally biased region" description="Polar residues" evidence="1">
    <location>
        <begin position="113"/>
        <end position="135"/>
    </location>
</feature>
<protein>
    <submittedName>
        <fullName evidence="2">Uncharacterized protein</fullName>
    </submittedName>
</protein>
<proteinExistence type="predicted"/>
<feature type="region of interest" description="Disordered" evidence="1">
    <location>
        <begin position="1"/>
        <end position="135"/>
    </location>
</feature>
<feature type="compositionally biased region" description="Basic residues" evidence="1">
    <location>
        <begin position="1"/>
        <end position="16"/>
    </location>
</feature>
<evidence type="ECO:0000313" key="2">
    <source>
        <dbReference type="EMBL" id="KAF2679620.1"/>
    </source>
</evidence>